<reference evidence="2 3" key="1">
    <citation type="submission" date="2020-11" db="EMBL/GenBank/DDBJ databases">
        <title>Complete genome sequence for Salinimonas sp. strain G2-b.</title>
        <authorList>
            <person name="Park S.-J."/>
        </authorList>
    </citation>
    <scope>NUCLEOTIDE SEQUENCE [LARGE SCALE GENOMIC DNA]</scope>
    <source>
        <strain evidence="2 3">G2-b</strain>
    </source>
</reference>
<sequence length="213" mass="23666">MNWRLNHKPGPGPKISLCQVALLILPLLLSGCSSVTDSAATVQPSPENALGNTEYEIYLLANELFDGLAPARHLRYAVAGFVPARTMRYDRNEQQPLMQLGHQLEQGLVTEATKRGFTAQEFRLTNDIIMSDDSDRVLSRQVEQLSGLQRVDYYITGTLIHQQGGAMVNAKIIDARNKDVVAAATRFFPAGLFWSSEQVTTRNGRLYRTESKG</sequence>
<evidence type="ECO:0000259" key="1">
    <source>
        <dbReference type="Pfam" id="PF17680"/>
    </source>
</evidence>
<evidence type="ECO:0000313" key="3">
    <source>
        <dbReference type="Proteomes" id="UP000595095"/>
    </source>
</evidence>
<dbReference type="AlphaFoldDB" id="A0A7S9DZF8"/>
<dbReference type="Pfam" id="PF17680">
    <property type="entry name" value="FlgO"/>
    <property type="match status" value="1"/>
</dbReference>
<keyword evidence="3" id="KW-1185">Reference proteome</keyword>
<dbReference type="Proteomes" id="UP000595095">
    <property type="component" value="Chromosome"/>
</dbReference>
<protein>
    <recommendedName>
        <fullName evidence="1">FlgO domain-containing protein</fullName>
    </recommendedName>
</protein>
<evidence type="ECO:0000313" key="2">
    <source>
        <dbReference type="EMBL" id="QPG06677.1"/>
    </source>
</evidence>
<gene>
    <name evidence="2" type="ORF">IT774_05875</name>
</gene>
<name>A0A7S9DZF8_9ALTE</name>
<organism evidence="2 3">
    <name type="scientific">Salinimonas marina</name>
    <dbReference type="NCBI Taxonomy" id="2785918"/>
    <lineage>
        <taxon>Bacteria</taxon>
        <taxon>Pseudomonadati</taxon>
        <taxon>Pseudomonadota</taxon>
        <taxon>Gammaproteobacteria</taxon>
        <taxon>Alteromonadales</taxon>
        <taxon>Alteromonadaceae</taxon>
        <taxon>Alteromonas/Salinimonas group</taxon>
        <taxon>Salinimonas</taxon>
    </lineage>
</organism>
<dbReference type="RefSeq" id="WP_195811752.1">
    <property type="nucleotide sequence ID" value="NZ_CP064795.1"/>
</dbReference>
<dbReference type="EMBL" id="CP064795">
    <property type="protein sequence ID" value="QPG06677.1"/>
    <property type="molecule type" value="Genomic_DNA"/>
</dbReference>
<accession>A0A7S9DZF8</accession>
<dbReference type="PROSITE" id="PS51257">
    <property type="entry name" value="PROKAR_LIPOPROTEIN"/>
    <property type="match status" value="1"/>
</dbReference>
<dbReference type="InterPro" id="IPR041215">
    <property type="entry name" value="FlgO_dom"/>
</dbReference>
<proteinExistence type="predicted"/>
<dbReference type="KEGG" id="smaa:IT774_05875"/>
<feature type="domain" description="FlgO" evidence="1">
    <location>
        <begin position="60"/>
        <end position="190"/>
    </location>
</feature>